<dbReference type="AlphaFoldDB" id="A0A9Q1GH55"/>
<feature type="compositionally biased region" description="Basic residues" evidence="1">
    <location>
        <begin position="78"/>
        <end position="88"/>
    </location>
</feature>
<proteinExistence type="predicted"/>
<accession>A0A9Q1GH55</accession>
<evidence type="ECO:0008006" key="4">
    <source>
        <dbReference type="Google" id="ProtNLM"/>
    </source>
</evidence>
<evidence type="ECO:0000313" key="2">
    <source>
        <dbReference type="EMBL" id="KAJ8419848.1"/>
    </source>
</evidence>
<sequence length="307" mass="35074">MELNCSLSAWTSLNFRPLPAIFVEVYDSRKDSQIHLVVNASQPSLQLQPTASIAALQPVRTPRNKRSSQSQSNDKGKVHVRGKQKKSSTSKSTRSSQSSWEDNIQFDAKEEVLTIGDQGNEEVIKGSILPRDVTNYKQGFKFVYPADKCFDKRVLKHVAKHFKQYKHGLKKDYFKPEQKTKEAMYELVPKGHSCDGWMRLVDYWCSKEHETLAEIGRDARASQMHCHTTGSTSYAKKLKLMEESQHIWSSLNRHMAKMTEASAKVQERLLSSSPSKTQVEIGNEVFDELKYEEENPKRPIGFGFNVD</sequence>
<evidence type="ECO:0000256" key="1">
    <source>
        <dbReference type="SAM" id="MobiDB-lite"/>
    </source>
</evidence>
<name>A0A9Q1GH55_9CARY</name>
<dbReference type="OrthoDB" id="1913335at2759"/>
<organism evidence="2 3">
    <name type="scientific">Carnegiea gigantea</name>
    <dbReference type="NCBI Taxonomy" id="171969"/>
    <lineage>
        <taxon>Eukaryota</taxon>
        <taxon>Viridiplantae</taxon>
        <taxon>Streptophyta</taxon>
        <taxon>Embryophyta</taxon>
        <taxon>Tracheophyta</taxon>
        <taxon>Spermatophyta</taxon>
        <taxon>Magnoliopsida</taxon>
        <taxon>eudicotyledons</taxon>
        <taxon>Gunneridae</taxon>
        <taxon>Pentapetalae</taxon>
        <taxon>Caryophyllales</taxon>
        <taxon>Cactineae</taxon>
        <taxon>Cactaceae</taxon>
        <taxon>Cactoideae</taxon>
        <taxon>Echinocereeae</taxon>
        <taxon>Carnegiea</taxon>
    </lineage>
</organism>
<keyword evidence="3" id="KW-1185">Reference proteome</keyword>
<evidence type="ECO:0000313" key="3">
    <source>
        <dbReference type="Proteomes" id="UP001153076"/>
    </source>
</evidence>
<reference evidence="2" key="1">
    <citation type="submission" date="2022-04" db="EMBL/GenBank/DDBJ databases">
        <title>Carnegiea gigantea Genome sequencing and assembly v2.</title>
        <authorList>
            <person name="Copetti D."/>
            <person name="Sanderson M.J."/>
            <person name="Burquez A."/>
            <person name="Wojciechowski M.F."/>
        </authorList>
    </citation>
    <scope>NUCLEOTIDE SEQUENCE</scope>
    <source>
        <strain evidence="2">SGP5-SGP5p</strain>
        <tissue evidence="2">Aerial part</tissue>
    </source>
</reference>
<dbReference type="EMBL" id="JAKOGI010004285">
    <property type="protein sequence ID" value="KAJ8419848.1"/>
    <property type="molecule type" value="Genomic_DNA"/>
</dbReference>
<comment type="caution">
    <text evidence="2">The sequence shown here is derived from an EMBL/GenBank/DDBJ whole genome shotgun (WGS) entry which is preliminary data.</text>
</comment>
<feature type="compositionally biased region" description="Low complexity" evidence="1">
    <location>
        <begin position="89"/>
        <end position="99"/>
    </location>
</feature>
<dbReference type="InterPro" id="IPR004252">
    <property type="entry name" value="Probable_transposase_24"/>
</dbReference>
<dbReference type="Proteomes" id="UP001153076">
    <property type="component" value="Unassembled WGS sequence"/>
</dbReference>
<protein>
    <recommendedName>
        <fullName evidence="4">Transposase, Ptta/En/Spm, plant</fullName>
    </recommendedName>
</protein>
<feature type="region of interest" description="Disordered" evidence="1">
    <location>
        <begin position="56"/>
        <end position="100"/>
    </location>
</feature>
<dbReference type="PANTHER" id="PTHR33144">
    <property type="entry name" value="OS10G0409366 PROTEIN-RELATED"/>
    <property type="match status" value="1"/>
</dbReference>
<gene>
    <name evidence="2" type="ORF">Cgig2_026150</name>
</gene>
<dbReference type="Pfam" id="PF03004">
    <property type="entry name" value="Transposase_24"/>
    <property type="match status" value="1"/>
</dbReference>
<dbReference type="PANTHER" id="PTHR33144:SF52">
    <property type="match status" value="1"/>
</dbReference>